<dbReference type="Proteomes" id="UP000214646">
    <property type="component" value="Unassembled WGS sequence"/>
</dbReference>
<dbReference type="RefSeq" id="WP_088258461.1">
    <property type="nucleotide sequence ID" value="NZ_NIDE01000014.1"/>
</dbReference>
<reference evidence="2" key="1">
    <citation type="submission" date="2017-06" db="EMBL/GenBank/DDBJ databases">
        <title>Genome analysis of Fimbriiglobus ruber SP5, the first member of the order Planctomycetales with confirmed chitinolytic capability.</title>
        <authorList>
            <person name="Ravin N.V."/>
            <person name="Rakitin A.L."/>
            <person name="Ivanova A.A."/>
            <person name="Beletsky A.V."/>
            <person name="Kulichevskaya I.S."/>
            <person name="Mardanov A.V."/>
            <person name="Dedysh S.N."/>
        </authorList>
    </citation>
    <scope>NUCLEOTIDE SEQUENCE [LARGE SCALE GENOMIC DNA]</scope>
    <source>
        <strain evidence="2">SP5</strain>
    </source>
</reference>
<dbReference type="AlphaFoldDB" id="A0A225DMP8"/>
<name>A0A225DMP8_9BACT</name>
<sequence length="120" mass="13501">MNSPFSLYAPPIDEPAQIRSYQVYQYAHLDDLRFMPDAEEVLATVENRVEILNAIRDVLLGGGWEGDGVIQMMWLPPFVGAGIEDTHGTFIWHVKQSNNGTSWLASPVELPFESLRAQNL</sequence>
<accession>A0A225DMP8</accession>
<dbReference type="EMBL" id="NIDE01000014">
    <property type="protein sequence ID" value="OWK38736.1"/>
    <property type="molecule type" value="Genomic_DNA"/>
</dbReference>
<evidence type="ECO:0000313" key="2">
    <source>
        <dbReference type="Proteomes" id="UP000214646"/>
    </source>
</evidence>
<comment type="caution">
    <text evidence="1">The sequence shown here is derived from an EMBL/GenBank/DDBJ whole genome shotgun (WGS) entry which is preliminary data.</text>
</comment>
<evidence type="ECO:0000313" key="1">
    <source>
        <dbReference type="EMBL" id="OWK38736.1"/>
    </source>
</evidence>
<dbReference type="OrthoDB" id="6058205at2"/>
<organism evidence="1 2">
    <name type="scientific">Fimbriiglobus ruber</name>
    <dbReference type="NCBI Taxonomy" id="1908690"/>
    <lineage>
        <taxon>Bacteria</taxon>
        <taxon>Pseudomonadati</taxon>
        <taxon>Planctomycetota</taxon>
        <taxon>Planctomycetia</taxon>
        <taxon>Gemmatales</taxon>
        <taxon>Gemmataceae</taxon>
        <taxon>Fimbriiglobus</taxon>
    </lineage>
</organism>
<keyword evidence="2" id="KW-1185">Reference proteome</keyword>
<gene>
    <name evidence="1" type="ORF">FRUB_07856</name>
</gene>
<protein>
    <submittedName>
        <fullName evidence="1">Uncharacterized protein</fullName>
    </submittedName>
</protein>
<proteinExistence type="predicted"/>